<dbReference type="RefSeq" id="WP_159805787.1">
    <property type="nucleotide sequence ID" value="NZ_BLJE01000002.1"/>
</dbReference>
<proteinExistence type="predicted"/>
<sequence length="212" mass="23391">MVRFLSSAVLLFGLASCADQQVADKETMAVMPPTGSVEAARLVSVFNEACLSHFPNDEAIVAAFQSSGFSIVEEPLDDFEHDFWRLSNGEGDLSAISGRSILWWHGPDGEGGADQIHICHVDAELSDPELVESALEDLMNSTGERVELFQSEKVSSLRQGTMRNSFGVFQVSFSQSKVVRKTYQGKRPEECDGLEKCLIWGRSELKIERVNS</sequence>
<organism evidence="1 2">
    <name type="scientific">Litoreibacter roseus</name>
    <dbReference type="NCBI Taxonomy" id="2601869"/>
    <lineage>
        <taxon>Bacteria</taxon>
        <taxon>Pseudomonadati</taxon>
        <taxon>Pseudomonadota</taxon>
        <taxon>Alphaproteobacteria</taxon>
        <taxon>Rhodobacterales</taxon>
        <taxon>Roseobacteraceae</taxon>
        <taxon>Litoreibacter</taxon>
    </lineage>
</organism>
<gene>
    <name evidence="1" type="ORF">KIN_16070</name>
</gene>
<reference evidence="1 2" key="1">
    <citation type="submission" date="2019-12" db="EMBL/GenBank/DDBJ databases">
        <title>Litoreibacter badius sp. nov., a novel bacteriochlorophyll a-containing bacterium in the genus Litoreibacter.</title>
        <authorList>
            <person name="Kanamuro M."/>
            <person name="Takabe Y."/>
            <person name="Mori K."/>
            <person name="Takaichi S."/>
            <person name="Hanada S."/>
        </authorList>
    </citation>
    <scope>NUCLEOTIDE SEQUENCE [LARGE SCALE GENOMIC DNA]</scope>
    <source>
        <strain evidence="1 2">K6</strain>
    </source>
</reference>
<keyword evidence="2" id="KW-1185">Reference proteome</keyword>
<evidence type="ECO:0008006" key="3">
    <source>
        <dbReference type="Google" id="ProtNLM"/>
    </source>
</evidence>
<dbReference type="OrthoDB" id="9838417at2"/>
<name>A0A6N6JDW7_9RHOB</name>
<dbReference type="Proteomes" id="UP000436822">
    <property type="component" value="Unassembled WGS sequence"/>
</dbReference>
<evidence type="ECO:0000313" key="1">
    <source>
        <dbReference type="EMBL" id="GFE64533.1"/>
    </source>
</evidence>
<protein>
    <recommendedName>
        <fullName evidence="3">Lipoprotein</fullName>
    </recommendedName>
</protein>
<dbReference type="AlphaFoldDB" id="A0A6N6JDW7"/>
<evidence type="ECO:0000313" key="2">
    <source>
        <dbReference type="Proteomes" id="UP000436822"/>
    </source>
</evidence>
<comment type="caution">
    <text evidence="1">The sequence shown here is derived from an EMBL/GenBank/DDBJ whole genome shotgun (WGS) entry which is preliminary data.</text>
</comment>
<dbReference type="EMBL" id="BLJE01000002">
    <property type="protein sequence ID" value="GFE64533.1"/>
    <property type="molecule type" value="Genomic_DNA"/>
</dbReference>
<dbReference type="PROSITE" id="PS51257">
    <property type="entry name" value="PROKAR_LIPOPROTEIN"/>
    <property type="match status" value="1"/>
</dbReference>
<accession>A0A6N6JDW7</accession>